<evidence type="ECO:0000313" key="2">
    <source>
        <dbReference type="EMBL" id="KAG0562668.1"/>
    </source>
</evidence>
<proteinExistence type="predicted"/>
<dbReference type="InterPro" id="IPR057191">
    <property type="entry name" value="DUF7869"/>
</dbReference>
<sequence>MDYVSDDEVPVEVPVNPDLPDFVVVPSRQWQNKTVTIYSDDNIPLAEGLIRNPRSSLVSDTVGPLGDSVVVVQVSRSLVEEESEDDWRYSFKTWPISHIYLDGVSLEHHSQRDVYNRWLAERNRSLGDRTRSYDNSSRNTPPPISRHAEFLMTQPSINSVAANTCCAHLCVQHYPRDKISSLRSRMYDKTTVQFRNHIKLDVHRQIHKNSAARSVVTLEGIDVCPFAWMKIMGVSSSTFYRNAKYAAAGFEAQFHGNTGLRKPRNHTVVATAVLGAILDRHADHMPHKSRVLPTGETVVAKVLPSNNFARCSKCDEFQSQKKLTVTGSQASLLWSKKMRLHNDSAMAHRDLYYLNRFRSKATPHEVLTIMHDKMDHSKTASPALSHKVKHLDGLMKLPLAVTGMLAHGHVDQRYAHYGLDIYSHDANYTVGSFAKLLRDLEPPPKSTSRELFQENPSHPLYAALLHGSEMCLDPLGPPPEVPVAAKPLPPILNVQMDNAVSDNKNRFVFSFWSLLVAKRVFRKVYVNFMLVGHTHDDIDALFGQWSMALRREDFPTVPLLMKSFMKHEAVPTIPHLIQEVPDFKKFIAEWMLDGDDTLMGHTKAHQFKFYVDSSGCPVMKYEIFCHDDDWLPKGDGCGIKLWKEDSEGRSLWPRGVPGAVAPREMRHLPNVIKGLSGFVDHWERLSSDSVESRRIYEPLSYYWNDVKEALSIPFDAVPALEHGFWPSTRLAHSVEDEFQEDGTLREEFAEDDHFVGHKRDRPGPSFRVARDLFAGYFLALRPCDEDDRPFWLARALTDPNSNPDLPNTLQVEFYRPISRDENVLKFYTGWDVDGRLRWTVEKDVPESWQSTDAVITAWKSKVKKNVNEWGVGKDPTLKIPLKQLDIIKASLERFVSPDSE</sequence>
<dbReference type="PANTHER" id="PTHR33153:SF3">
    <property type="entry name" value="TRAFFICKING PROTEIN PARTICLE COMPLEX SUBUNIT 11 DOMAIN-CONTAINING PROTEIN"/>
    <property type="match status" value="1"/>
</dbReference>
<dbReference type="EMBL" id="CM026430">
    <property type="protein sequence ID" value="KAG0562668.1"/>
    <property type="molecule type" value="Genomic_DNA"/>
</dbReference>
<protein>
    <recommendedName>
        <fullName evidence="1">DUF7869 domain-containing protein</fullName>
    </recommendedName>
</protein>
<name>A0A8T0GY38_CERPU</name>
<accession>A0A8T0GY38</accession>
<evidence type="ECO:0000259" key="1">
    <source>
        <dbReference type="Pfam" id="PF25273"/>
    </source>
</evidence>
<evidence type="ECO:0000313" key="3">
    <source>
        <dbReference type="Proteomes" id="UP000822688"/>
    </source>
</evidence>
<dbReference type="Pfam" id="PF25273">
    <property type="entry name" value="DUF7869"/>
    <property type="match status" value="1"/>
</dbReference>
<keyword evidence="3" id="KW-1185">Reference proteome</keyword>
<feature type="domain" description="DUF7869" evidence="1">
    <location>
        <begin position="485"/>
        <end position="626"/>
    </location>
</feature>
<gene>
    <name evidence="2" type="ORF">KC19_9G163600</name>
</gene>
<reference evidence="2" key="1">
    <citation type="submission" date="2020-06" db="EMBL/GenBank/DDBJ databases">
        <title>WGS assembly of Ceratodon purpureus strain R40.</title>
        <authorList>
            <person name="Carey S.B."/>
            <person name="Jenkins J."/>
            <person name="Shu S."/>
            <person name="Lovell J.T."/>
            <person name="Sreedasyam A."/>
            <person name="Maumus F."/>
            <person name="Tiley G.P."/>
            <person name="Fernandez-Pozo N."/>
            <person name="Barry K."/>
            <person name="Chen C."/>
            <person name="Wang M."/>
            <person name="Lipzen A."/>
            <person name="Daum C."/>
            <person name="Saski C.A."/>
            <person name="Payton A.C."/>
            <person name="Mcbreen J.C."/>
            <person name="Conrad R.E."/>
            <person name="Kollar L.M."/>
            <person name="Olsson S."/>
            <person name="Huttunen S."/>
            <person name="Landis J.B."/>
            <person name="Wickett N.J."/>
            <person name="Johnson M.G."/>
            <person name="Rensing S.A."/>
            <person name="Grimwood J."/>
            <person name="Schmutz J."/>
            <person name="Mcdaniel S.F."/>
        </authorList>
    </citation>
    <scope>NUCLEOTIDE SEQUENCE</scope>
    <source>
        <strain evidence="2">R40</strain>
    </source>
</reference>
<comment type="caution">
    <text evidence="2">The sequence shown here is derived from an EMBL/GenBank/DDBJ whole genome shotgun (WGS) entry which is preliminary data.</text>
</comment>
<dbReference type="Proteomes" id="UP000822688">
    <property type="component" value="Chromosome 9"/>
</dbReference>
<dbReference type="AlphaFoldDB" id="A0A8T0GY38"/>
<dbReference type="PANTHER" id="PTHR33153">
    <property type="entry name" value="MYND-TYPE DOMAIN-CONTAINING PROTEIN"/>
    <property type="match status" value="1"/>
</dbReference>
<organism evidence="2 3">
    <name type="scientific">Ceratodon purpureus</name>
    <name type="common">Fire moss</name>
    <name type="synonym">Dicranum purpureum</name>
    <dbReference type="NCBI Taxonomy" id="3225"/>
    <lineage>
        <taxon>Eukaryota</taxon>
        <taxon>Viridiplantae</taxon>
        <taxon>Streptophyta</taxon>
        <taxon>Embryophyta</taxon>
        <taxon>Bryophyta</taxon>
        <taxon>Bryophytina</taxon>
        <taxon>Bryopsida</taxon>
        <taxon>Dicranidae</taxon>
        <taxon>Pseudoditrichales</taxon>
        <taxon>Ditrichaceae</taxon>
        <taxon>Ceratodon</taxon>
    </lineage>
</organism>